<feature type="domain" description="Helix-turn-helix" evidence="1">
    <location>
        <begin position="23"/>
        <end position="66"/>
    </location>
</feature>
<protein>
    <recommendedName>
        <fullName evidence="1">Helix-turn-helix domain-containing protein</fullName>
    </recommendedName>
</protein>
<dbReference type="Pfam" id="PF12728">
    <property type="entry name" value="HTH_17"/>
    <property type="match status" value="1"/>
</dbReference>
<name>A0A381WAD4_9ZZZZ</name>
<dbReference type="InterPro" id="IPR041657">
    <property type="entry name" value="HTH_17"/>
</dbReference>
<dbReference type="EMBL" id="UINC01011132">
    <property type="protein sequence ID" value="SVA49261.1"/>
    <property type="molecule type" value="Genomic_DNA"/>
</dbReference>
<proteinExistence type="predicted"/>
<dbReference type="InterPro" id="IPR010093">
    <property type="entry name" value="SinI_DNA-bd"/>
</dbReference>
<dbReference type="GO" id="GO:0003677">
    <property type="term" value="F:DNA binding"/>
    <property type="evidence" value="ECO:0007669"/>
    <property type="project" value="InterPro"/>
</dbReference>
<dbReference type="NCBIfam" id="TIGR01764">
    <property type="entry name" value="excise"/>
    <property type="match status" value="1"/>
</dbReference>
<sequence>MDDVELPSKLKPVSEPSDNNASYMTVAEVADYLNVSAANVLHQIKNNKIRAIKTKNQWRIESKDIEYQPRQMNLINTDTDESDNIDNSGQLLLPVNRKKYPRDEGYWRAIFEYYESRRKKK</sequence>
<evidence type="ECO:0000313" key="2">
    <source>
        <dbReference type="EMBL" id="SVA49261.1"/>
    </source>
</evidence>
<accession>A0A381WAD4</accession>
<gene>
    <name evidence="2" type="ORF">METZ01_LOCUS102115</name>
</gene>
<dbReference type="AlphaFoldDB" id="A0A381WAD4"/>
<evidence type="ECO:0000259" key="1">
    <source>
        <dbReference type="Pfam" id="PF12728"/>
    </source>
</evidence>
<organism evidence="2">
    <name type="scientific">marine metagenome</name>
    <dbReference type="NCBI Taxonomy" id="408172"/>
    <lineage>
        <taxon>unclassified sequences</taxon>
        <taxon>metagenomes</taxon>
        <taxon>ecological metagenomes</taxon>
    </lineage>
</organism>
<reference evidence="2" key="1">
    <citation type="submission" date="2018-05" db="EMBL/GenBank/DDBJ databases">
        <authorList>
            <person name="Lanie J.A."/>
            <person name="Ng W.-L."/>
            <person name="Kazmierczak K.M."/>
            <person name="Andrzejewski T.M."/>
            <person name="Davidsen T.M."/>
            <person name="Wayne K.J."/>
            <person name="Tettelin H."/>
            <person name="Glass J.I."/>
            <person name="Rusch D."/>
            <person name="Podicherti R."/>
            <person name="Tsui H.-C.T."/>
            <person name="Winkler M.E."/>
        </authorList>
    </citation>
    <scope>NUCLEOTIDE SEQUENCE</scope>
</reference>